<evidence type="ECO:0000313" key="15">
    <source>
        <dbReference type="Proteomes" id="UP000549394"/>
    </source>
</evidence>
<organism evidence="14 15">
    <name type="scientific">Dimorphilus gyrociliatus</name>
    <dbReference type="NCBI Taxonomy" id="2664684"/>
    <lineage>
        <taxon>Eukaryota</taxon>
        <taxon>Metazoa</taxon>
        <taxon>Spiralia</taxon>
        <taxon>Lophotrochozoa</taxon>
        <taxon>Annelida</taxon>
        <taxon>Polychaeta</taxon>
        <taxon>Polychaeta incertae sedis</taxon>
        <taxon>Dinophilidae</taxon>
        <taxon>Dimorphilus</taxon>
    </lineage>
</organism>
<keyword evidence="5" id="KW-0631">Potassium channel</keyword>
<keyword evidence="3" id="KW-0633">Potassium transport</keyword>
<dbReference type="GO" id="GO:0001508">
    <property type="term" value="P:action potential"/>
    <property type="evidence" value="ECO:0007669"/>
    <property type="project" value="TreeGrafter"/>
</dbReference>
<evidence type="ECO:0000256" key="2">
    <source>
        <dbReference type="ARBA" id="ARBA00022448"/>
    </source>
</evidence>
<dbReference type="InterPro" id="IPR003131">
    <property type="entry name" value="T1-type_BTB"/>
</dbReference>
<dbReference type="FunFam" id="3.30.710.10:FF:000020">
    <property type="entry name" value="Potassium voltage-gated channel protein Shaw"/>
    <property type="match status" value="1"/>
</dbReference>
<evidence type="ECO:0000256" key="1">
    <source>
        <dbReference type="ARBA" id="ARBA00004141"/>
    </source>
</evidence>
<proteinExistence type="predicted"/>
<dbReference type="Proteomes" id="UP000549394">
    <property type="component" value="Unassembled WGS sequence"/>
</dbReference>
<feature type="transmembrane region" description="Helical" evidence="12">
    <location>
        <begin position="312"/>
        <end position="333"/>
    </location>
</feature>
<evidence type="ECO:0000256" key="11">
    <source>
        <dbReference type="ARBA" id="ARBA00023303"/>
    </source>
</evidence>
<dbReference type="SUPFAM" id="SSF81324">
    <property type="entry name" value="Voltage-gated potassium channels"/>
    <property type="match status" value="1"/>
</dbReference>
<evidence type="ECO:0000313" key="14">
    <source>
        <dbReference type="EMBL" id="CAD5111689.1"/>
    </source>
</evidence>
<dbReference type="PRINTS" id="PR01491">
    <property type="entry name" value="KVCHANNEL"/>
</dbReference>
<dbReference type="PANTHER" id="PTHR11537">
    <property type="entry name" value="VOLTAGE-GATED POTASSIUM CHANNEL"/>
    <property type="match status" value="1"/>
</dbReference>
<evidence type="ECO:0000256" key="10">
    <source>
        <dbReference type="ARBA" id="ARBA00023136"/>
    </source>
</evidence>
<evidence type="ECO:0000256" key="7">
    <source>
        <dbReference type="ARBA" id="ARBA00022958"/>
    </source>
</evidence>
<dbReference type="SUPFAM" id="SSF54695">
    <property type="entry name" value="POZ domain"/>
    <property type="match status" value="1"/>
</dbReference>
<comment type="caution">
    <text evidence="14">The sequence shown here is derived from an EMBL/GenBank/DDBJ whole genome shotgun (WGS) entry which is preliminary data.</text>
</comment>
<dbReference type="PANTHER" id="PTHR11537:SF252">
    <property type="entry name" value="POTASSIUM VOLTAGE-GATED CHANNEL PROTEIN SHAW"/>
    <property type="match status" value="1"/>
</dbReference>
<reference evidence="14 15" key="1">
    <citation type="submission" date="2020-08" db="EMBL/GenBank/DDBJ databases">
        <authorList>
            <person name="Hejnol A."/>
        </authorList>
    </citation>
    <scope>NUCLEOTIDE SEQUENCE [LARGE SCALE GENOMIC DNA]</scope>
</reference>
<evidence type="ECO:0000256" key="3">
    <source>
        <dbReference type="ARBA" id="ARBA00022538"/>
    </source>
</evidence>
<evidence type="ECO:0000256" key="8">
    <source>
        <dbReference type="ARBA" id="ARBA00022989"/>
    </source>
</evidence>
<dbReference type="Gene3D" id="1.10.287.70">
    <property type="match status" value="1"/>
</dbReference>
<dbReference type="InterPro" id="IPR003968">
    <property type="entry name" value="K_chnl_volt-dep_Kv"/>
</dbReference>
<keyword evidence="6" id="KW-0851">Voltage-gated channel</keyword>
<gene>
    <name evidence="14" type="ORF">DGYR_LOCUS940</name>
</gene>
<dbReference type="Gene3D" id="1.20.120.350">
    <property type="entry name" value="Voltage-gated potassium channels. Chain C"/>
    <property type="match status" value="1"/>
</dbReference>
<dbReference type="InterPro" id="IPR027359">
    <property type="entry name" value="Volt_channel_dom_sf"/>
</dbReference>
<evidence type="ECO:0000256" key="12">
    <source>
        <dbReference type="SAM" id="Phobius"/>
    </source>
</evidence>
<feature type="transmembrane region" description="Helical" evidence="12">
    <location>
        <begin position="153"/>
        <end position="174"/>
    </location>
</feature>
<dbReference type="InterPro" id="IPR003974">
    <property type="entry name" value="K_chnl_volt-dep_Kv3"/>
</dbReference>
<evidence type="ECO:0000256" key="4">
    <source>
        <dbReference type="ARBA" id="ARBA00022692"/>
    </source>
</evidence>
<feature type="transmembrane region" description="Helical" evidence="12">
    <location>
        <begin position="273"/>
        <end position="292"/>
    </location>
</feature>
<evidence type="ECO:0000256" key="5">
    <source>
        <dbReference type="ARBA" id="ARBA00022826"/>
    </source>
</evidence>
<keyword evidence="4 12" id="KW-0812">Transmembrane</keyword>
<dbReference type="GO" id="GO:0051260">
    <property type="term" value="P:protein homooligomerization"/>
    <property type="evidence" value="ECO:0007669"/>
    <property type="project" value="InterPro"/>
</dbReference>
<keyword evidence="11" id="KW-0407">Ion channel</keyword>
<keyword evidence="7" id="KW-0630">Potassium</keyword>
<dbReference type="Gene3D" id="3.30.710.10">
    <property type="entry name" value="Potassium Channel Kv1.1, Chain A"/>
    <property type="match status" value="1"/>
</dbReference>
<evidence type="ECO:0000256" key="9">
    <source>
        <dbReference type="ARBA" id="ARBA00023065"/>
    </source>
</evidence>
<keyword evidence="8 12" id="KW-1133">Transmembrane helix</keyword>
<comment type="subcellular location">
    <subcellularLocation>
        <location evidence="1">Membrane</location>
        <topology evidence="1">Multi-pass membrane protein</topology>
    </subcellularLocation>
</comment>
<dbReference type="InterPro" id="IPR011333">
    <property type="entry name" value="SKP1/BTB/POZ_sf"/>
</dbReference>
<protein>
    <recommendedName>
        <fullName evidence="13">BTB domain-containing protein</fullName>
    </recommendedName>
</protein>
<keyword evidence="15" id="KW-1185">Reference proteome</keyword>
<dbReference type="InterPro" id="IPR005821">
    <property type="entry name" value="Ion_trans_dom"/>
</dbReference>
<dbReference type="EMBL" id="CAJFCJ010000002">
    <property type="protein sequence ID" value="CAD5111689.1"/>
    <property type="molecule type" value="Genomic_DNA"/>
</dbReference>
<name>A0A7I8V8S0_9ANNE</name>
<dbReference type="PRINTS" id="PR00169">
    <property type="entry name" value="KCHANNEL"/>
</dbReference>
<feature type="domain" description="BTB" evidence="13">
    <location>
        <begin position="4"/>
        <end position="104"/>
    </location>
</feature>
<keyword evidence="2" id="KW-0813">Transport</keyword>
<dbReference type="PRINTS" id="PR01498">
    <property type="entry name" value="SHAWCHANNEL"/>
</dbReference>
<feature type="transmembrane region" description="Helical" evidence="12">
    <location>
        <begin position="354"/>
        <end position="372"/>
    </location>
</feature>
<feature type="transmembrane region" description="Helical" evidence="12">
    <location>
        <begin position="241"/>
        <end position="261"/>
    </location>
</feature>
<dbReference type="OrthoDB" id="10025005at2759"/>
<dbReference type="InterPro" id="IPR000210">
    <property type="entry name" value="BTB/POZ_dom"/>
</dbReference>
<evidence type="ECO:0000259" key="13">
    <source>
        <dbReference type="SMART" id="SM00225"/>
    </source>
</evidence>
<dbReference type="Pfam" id="PF00520">
    <property type="entry name" value="Ion_trans"/>
    <property type="match status" value="1"/>
</dbReference>
<keyword evidence="10 12" id="KW-0472">Membrane</keyword>
<dbReference type="InterPro" id="IPR028325">
    <property type="entry name" value="VG_K_chnl"/>
</dbReference>
<dbReference type="FunFam" id="1.10.287.70:FF:000011">
    <property type="entry name" value="Potassium channel, voltage-gated Shaw-related subfamily C, member 4"/>
    <property type="match status" value="1"/>
</dbReference>
<dbReference type="GO" id="GO:0005251">
    <property type="term" value="F:delayed rectifier potassium channel activity"/>
    <property type="evidence" value="ECO:0007669"/>
    <property type="project" value="TreeGrafter"/>
</dbReference>
<dbReference type="SMART" id="SM00225">
    <property type="entry name" value="BTB"/>
    <property type="match status" value="1"/>
</dbReference>
<dbReference type="AlphaFoldDB" id="A0A7I8V8S0"/>
<dbReference type="Pfam" id="PF02214">
    <property type="entry name" value="BTB_2"/>
    <property type="match status" value="1"/>
</dbReference>
<accession>A0A7I8V8S0</accession>
<sequence length="467" mass="53414">MDMEIISINVGGSRHDTLADTLLNKPGTTLCQLARKHLNGTCRKKEYFFDRHPGVFSTVMDYYRSGELHVPLDVCGAVVKRELNYWQVDERLIEPCCWISYSSYIDNQKTLSDFTQSVAKEQAELDTFNRLAGWRRTQARIWMLLDHPRSSRWALIYAVTSFIFVLTSIMGFCLETLPEMRQVRNDSKSHCNRTSDIGVAVYTTHPLLEYVDYVCTAFFTLELIIRVVFAPNKLEFFKSPMNIIDILALLPLYAQIVLDWLDHYKCFKNDRAVIETIFILRIVRIFRIFHLVKHYKALKILVHAIRASIQELLMLLIFIFIAMLVFSTLIFYAERPSQSKEDLLHFEGETKFRTIPLGFWWSIITMTTVGYGDMFPKTGFGCVVGSMCAFSGVLLLALTVPVISNNFALFYTHARSREQIIAKQEGFDEAADDASRKSVSIARSKDTGSEAGDATVALLQKTNDTSV</sequence>
<feature type="transmembrane region" description="Helical" evidence="12">
    <location>
        <begin position="378"/>
        <end position="403"/>
    </location>
</feature>
<dbReference type="GO" id="GO:0008076">
    <property type="term" value="C:voltage-gated potassium channel complex"/>
    <property type="evidence" value="ECO:0007669"/>
    <property type="project" value="InterPro"/>
</dbReference>
<keyword evidence="9" id="KW-0406">Ion transport</keyword>
<evidence type="ECO:0000256" key="6">
    <source>
        <dbReference type="ARBA" id="ARBA00022882"/>
    </source>
</evidence>